<proteinExistence type="predicted"/>
<keyword evidence="2" id="KW-1185">Reference proteome</keyword>
<sequence>MILDIIELLKVFSQSIRCCANDTLSNVLIGARNYTFITQQAFEYKLRECDTQLRESAFLVK</sequence>
<dbReference type="Proteomes" id="UP001156645">
    <property type="component" value="Unassembled WGS sequence"/>
</dbReference>
<organism evidence="1 2">
    <name type="scientific">Psychrobacter pacificensis</name>
    <dbReference type="NCBI Taxonomy" id="112002"/>
    <lineage>
        <taxon>Bacteria</taxon>
        <taxon>Pseudomonadati</taxon>
        <taxon>Pseudomonadota</taxon>
        <taxon>Gammaproteobacteria</taxon>
        <taxon>Moraxellales</taxon>
        <taxon>Moraxellaceae</taxon>
        <taxon>Psychrobacter</taxon>
    </lineage>
</organism>
<comment type="caution">
    <text evidence="1">The sequence shown here is derived from an EMBL/GenBank/DDBJ whole genome shotgun (WGS) entry which is preliminary data.</text>
</comment>
<reference evidence="2" key="1">
    <citation type="journal article" date="2019" name="Int. J. Syst. Evol. Microbiol.">
        <title>The Global Catalogue of Microorganisms (GCM) 10K type strain sequencing project: providing services to taxonomists for standard genome sequencing and annotation.</title>
        <authorList>
            <consortium name="The Broad Institute Genomics Platform"/>
            <consortium name="The Broad Institute Genome Sequencing Center for Infectious Disease"/>
            <person name="Wu L."/>
            <person name="Ma J."/>
        </authorList>
    </citation>
    <scope>NUCLEOTIDE SEQUENCE [LARGE SCALE GENOMIC DNA]</scope>
    <source>
        <strain evidence="2">NBRC 103191</strain>
    </source>
</reference>
<gene>
    <name evidence="1" type="ORF">GCM10007915_25350</name>
</gene>
<evidence type="ECO:0000313" key="2">
    <source>
        <dbReference type="Proteomes" id="UP001156645"/>
    </source>
</evidence>
<accession>A0ABQ5Z464</accession>
<name>A0ABQ5Z464_9GAMM</name>
<dbReference type="EMBL" id="BSOK01000061">
    <property type="protein sequence ID" value="GLR30296.1"/>
    <property type="molecule type" value="Genomic_DNA"/>
</dbReference>
<evidence type="ECO:0000313" key="1">
    <source>
        <dbReference type="EMBL" id="GLR30296.1"/>
    </source>
</evidence>
<protein>
    <submittedName>
        <fullName evidence="1">Uncharacterized protein</fullName>
    </submittedName>
</protein>